<dbReference type="PANTHER" id="PTHR43884:SF9">
    <property type="entry name" value="COMPLEX I ASSEMBLY FACTOR ACAD9, MITOCHONDRIAL"/>
    <property type="match status" value="1"/>
</dbReference>
<sequence>MIDDAVHRSTTTQGEREARKVAEAARETHWVRPSFAKGLYLGSFDLGLIHPYPVPEPGAAARGREFLEALTAVCRAIDGSRIEREDHVPDEVMADLRRIGAFGMKIPREYGGLGLSLVDYGRALMLISSVHPSLGALLSAHQSIGVPEPVRMFGTPEQKQEYLPRCAAGAVSAFLLTEPDVGSDPARMSATATPTEDGSAYVLDGVKLWTTNGPIAELLVVMAVVPPHKGGDGGITAFVVEAGTPGITVEHRNRFMGLRGMENGVTRFRGVRVPAANRVGREGQGLKIALTTLNTGRLSIPAICAGAGKWALGIARQWSTHRVQWGRPIGQHEAVGAKLSFIAATSFALESVFELSAALADAGQKDVRIEAALAKLWSSEMGYRVADELVQIRGGRGFETADSLAARGERAVPAEQVLRDMRINRIFEGSSEIMRLLIAREAVDVHLNAAGDLASRDADLRAKARAALGASGFYARWLPTLVAGQGVRPGAYGEFGRLARHLRFVERSSRALARRTFYAMARWQARLDRKQVLLGRIVDIGAELFAMSAVCVRAEAMRHQDPTTGADAVRLADAFCEQARLRVGEDFRRLSAPTDRTDAGLARAVLDGRLRWLEAGVLDASEGTGPWISSRDS</sequence>
<dbReference type="Gene3D" id="1.20.140.10">
    <property type="entry name" value="Butyryl-CoA Dehydrogenase, subunit A, domain 3"/>
    <property type="match status" value="2"/>
</dbReference>
<organism evidence="14 15">
    <name type="scientific">Antribacter soli</name>
    <dbReference type="NCBI Taxonomy" id="2910976"/>
    <lineage>
        <taxon>Bacteria</taxon>
        <taxon>Bacillati</taxon>
        <taxon>Actinomycetota</taxon>
        <taxon>Actinomycetes</taxon>
        <taxon>Micrococcales</taxon>
        <taxon>Promicromonosporaceae</taxon>
        <taxon>Antribacter</taxon>
    </lineage>
</organism>
<keyword evidence="6 8" id="KW-0560">Oxidoreductase</keyword>
<dbReference type="AlphaFoldDB" id="A0AA41QEH8"/>
<evidence type="ECO:0000313" key="14">
    <source>
        <dbReference type="EMBL" id="MCF4121968.1"/>
    </source>
</evidence>
<evidence type="ECO:0000259" key="10">
    <source>
        <dbReference type="Pfam" id="PF00441"/>
    </source>
</evidence>
<keyword evidence="15" id="KW-1185">Reference proteome</keyword>
<keyword evidence="5" id="KW-0809">Transit peptide</keyword>
<name>A0AA41QEH8_9MICO</name>
<dbReference type="RefSeq" id="WP_236089768.1">
    <property type="nucleotide sequence ID" value="NZ_JAKGSG010000036.1"/>
</dbReference>
<dbReference type="InterPro" id="IPR006091">
    <property type="entry name" value="Acyl-CoA_Oxase/DH_mid-dom"/>
</dbReference>
<evidence type="ECO:0000259" key="11">
    <source>
        <dbReference type="Pfam" id="PF02770"/>
    </source>
</evidence>
<dbReference type="GO" id="GO:0003995">
    <property type="term" value="F:acyl-CoA dehydrogenase activity"/>
    <property type="evidence" value="ECO:0007669"/>
    <property type="project" value="TreeGrafter"/>
</dbReference>
<dbReference type="InterPro" id="IPR049448">
    <property type="entry name" value="ACAD9/ACADV-like_C"/>
</dbReference>
<gene>
    <name evidence="14" type="ORF">L1785_13370</name>
</gene>
<dbReference type="Pfam" id="PF02770">
    <property type="entry name" value="Acyl-CoA_dh_M"/>
    <property type="match status" value="1"/>
</dbReference>
<dbReference type="FunFam" id="1.20.140.10:FF:000019">
    <property type="entry name" value="Acyl-CoA dehydrogenase"/>
    <property type="match status" value="1"/>
</dbReference>
<dbReference type="Pfam" id="PF00441">
    <property type="entry name" value="Acyl-CoA_dh_1"/>
    <property type="match status" value="1"/>
</dbReference>
<evidence type="ECO:0000256" key="2">
    <source>
        <dbReference type="ARBA" id="ARBA00009347"/>
    </source>
</evidence>
<dbReference type="InterPro" id="IPR037069">
    <property type="entry name" value="AcylCoA_DH/ox_N_sf"/>
</dbReference>
<dbReference type="InterPro" id="IPR046373">
    <property type="entry name" value="Acyl-CoA_Oxase/DH_mid-dom_sf"/>
</dbReference>
<keyword evidence="4 8" id="KW-0274">FAD</keyword>
<feature type="region of interest" description="Disordered" evidence="9">
    <location>
        <begin position="1"/>
        <end position="23"/>
    </location>
</feature>
<dbReference type="Gene3D" id="1.10.540.10">
    <property type="entry name" value="Acyl-CoA dehydrogenase/oxidase, N-terminal domain"/>
    <property type="match status" value="1"/>
</dbReference>
<feature type="domain" description="Acyl-CoA dehydrogenase/oxidase C-terminal" evidence="10">
    <location>
        <begin position="283"/>
        <end position="441"/>
    </location>
</feature>
<dbReference type="Pfam" id="PF02771">
    <property type="entry name" value="Acyl-CoA_dh_N"/>
    <property type="match status" value="1"/>
</dbReference>
<dbReference type="InterPro" id="IPR009075">
    <property type="entry name" value="AcylCo_DH/oxidase_C"/>
</dbReference>
<proteinExistence type="inferred from homology"/>
<reference evidence="14" key="1">
    <citation type="submission" date="2022-01" db="EMBL/GenBank/DDBJ databases">
        <title>Antribacter sp. nov., isolated from Guizhou of China.</title>
        <authorList>
            <person name="Chengliang C."/>
            <person name="Ya Z."/>
        </authorList>
    </citation>
    <scope>NUCLEOTIDE SEQUENCE</scope>
    <source>
        <strain evidence="14">KLBMP 9083</strain>
    </source>
</reference>
<dbReference type="SUPFAM" id="SSF47203">
    <property type="entry name" value="Acyl-CoA dehydrogenase C-terminal domain-like"/>
    <property type="match status" value="1"/>
</dbReference>
<keyword evidence="3 8" id="KW-0285">Flavoprotein</keyword>
<feature type="domain" description="Acyl-CoA dehydrogenase/oxidase N-terminal" evidence="12">
    <location>
        <begin position="81"/>
        <end position="169"/>
    </location>
</feature>
<dbReference type="GO" id="GO:0006631">
    <property type="term" value="P:fatty acid metabolic process"/>
    <property type="evidence" value="ECO:0007669"/>
    <property type="project" value="UniProtKB-ARBA"/>
</dbReference>
<evidence type="ECO:0000259" key="13">
    <source>
        <dbReference type="Pfam" id="PF21343"/>
    </source>
</evidence>
<accession>A0AA41QEH8</accession>
<evidence type="ECO:0000256" key="3">
    <source>
        <dbReference type="ARBA" id="ARBA00022630"/>
    </source>
</evidence>
<evidence type="ECO:0000256" key="4">
    <source>
        <dbReference type="ARBA" id="ARBA00022827"/>
    </source>
</evidence>
<evidence type="ECO:0000256" key="7">
    <source>
        <dbReference type="ARBA" id="ARBA00052546"/>
    </source>
</evidence>
<feature type="domain" description="Acyl-CoA oxidase/dehydrogenase middle" evidence="11">
    <location>
        <begin position="173"/>
        <end position="270"/>
    </location>
</feature>
<evidence type="ECO:0000256" key="6">
    <source>
        <dbReference type="ARBA" id="ARBA00023002"/>
    </source>
</evidence>
<dbReference type="EMBL" id="JAKGSG010000036">
    <property type="protein sequence ID" value="MCF4121968.1"/>
    <property type="molecule type" value="Genomic_DNA"/>
</dbReference>
<dbReference type="Proteomes" id="UP001165405">
    <property type="component" value="Unassembled WGS sequence"/>
</dbReference>
<evidence type="ECO:0000313" key="15">
    <source>
        <dbReference type="Proteomes" id="UP001165405"/>
    </source>
</evidence>
<dbReference type="InterPro" id="IPR036250">
    <property type="entry name" value="AcylCo_DH-like_C"/>
</dbReference>
<feature type="compositionally biased region" description="Basic and acidic residues" evidence="9">
    <location>
        <begin position="14"/>
        <end position="23"/>
    </location>
</feature>
<dbReference type="InterPro" id="IPR009100">
    <property type="entry name" value="AcylCoA_DH/oxidase_NM_dom_sf"/>
</dbReference>
<comment type="caution">
    <text evidence="14">The sequence shown here is derived from an EMBL/GenBank/DDBJ whole genome shotgun (WGS) entry which is preliminary data.</text>
</comment>
<evidence type="ECO:0000256" key="9">
    <source>
        <dbReference type="SAM" id="MobiDB-lite"/>
    </source>
</evidence>
<evidence type="ECO:0000259" key="12">
    <source>
        <dbReference type="Pfam" id="PF02771"/>
    </source>
</evidence>
<dbReference type="GO" id="GO:0050660">
    <property type="term" value="F:flavin adenine dinucleotide binding"/>
    <property type="evidence" value="ECO:0007669"/>
    <property type="project" value="InterPro"/>
</dbReference>
<evidence type="ECO:0000256" key="8">
    <source>
        <dbReference type="RuleBase" id="RU362125"/>
    </source>
</evidence>
<dbReference type="PANTHER" id="PTHR43884">
    <property type="entry name" value="ACYL-COA DEHYDROGENASE"/>
    <property type="match status" value="1"/>
</dbReference>
<protein>
    <submittedName>
        <fullName evidence="14">Acyl-CoA dehydrogenase family protein</fullName>
    </submittedName>
</protein>
<comment type="cofactor">
    <cofactor evidence="1 8">
        <name>FAD</name>
        <dbReference type="ChEBI" id="CHEBI:57692"/>
    </cofactor>
</comment>
<feature type="domain" description="ACAD9/ACADV-like C-terminal" evidence="13">
    <location>
        <begin position="523"/>
        <end position="596"/>
    </location>
</feature>
<dbReference type="Pfam" id="PF21343">
    <property type="entry name" value="ACAD9-ACADV_C"/>
    <property type="match status" value="1"/>
</dbReference>
<dbReference type="Gene3D" id="2.40.110.10">
    <property type="entry name" value="Butyryl-CoA Dehydrogenase, subunit A, domain 2"/>
    <property type="match status" value="1"/>
</dbReference>
<evidence type="ECO:0000256" key="1">
    <source>
        <dbReference type="ARBA" id="ARBA00001974"/>
    </source>
</evidence>
<dbReference type="FunFam" id="1.10.540.10:FF:000001">
    <property type="entry name" value="Very long-chain-specific acyl-CoA dehydrogenase, mitochondrial"/>
    <property type="match status" value="1"/>
</dbReference>
<comment type="similarity">
    <text evidence="2 8">Belongs to the acyl-CoA dehydrogenase family.</text>
</comment>
<comment type="catalytic activity">
    <reaction evidence="7">
        <text>a 2,3-saturated acyl-CoA + A = a 2,3-dehydroacyl-CoA + AH2</text>
        <dbReference type="Rhea" id="RHEA:48608"/>
        <dbReference type="ChEBI" id="CHEBI:13193"/>
        <dbReference type="ChEBI" id="CHEBI:17499"/>
        <dbReference type="ChEBI" id="CHEBI:60015"/>
        <dbReference type="ChEBI" id="CHEBI:65111"/>
    </reaction>
</comment>
<dbReference type="SUPFAM" id="SSF56645">
    <property type="entry name" value="Acyl-CoA dehydrogenase NM domain-like"/>
    <property type="match status" value="1"/>
</dbReference>
<dbReference type="InterPro" id="IPR013786">
    <property type="entry name" value="AcylCoA_DH/ox_N"/>
</dbReference>
<evidence type="ECO:0000256" key="5">
    <source>
        <dbReference type="ARBA" id="ARBA00022946"/>
    </source>
</evidence>